<evidence type="ECO:0000259" key="2">
    <source>
        <dbReference type="PROSITE" id="PS51140"/>
    </source>
</evidence>
<protein>
    <recommendedName>
        <fullName evidence="2">CUE domain-containing protein</fullName>
    </recommendedName>
</protein>
<feature type="compositionally biased region" description="Low complexity" evidence="1">
    <location>
        <begin position="234"/>
        <end position="245"/>
    </location>
</feature>
<dbReference type="GO" id="GO:0005737">
    <property type="term" value="C:cytoplasm"/>
    <property type="evidence" value="ECO:0007669"/>
    <property type="project" value="TreeGrafter"/>
</dbReference>
<feature type="compositionally biased region" description="Basic and acidic residues" evidence="1">
    <location>
        <begin position="251"/>
        <end position="267"/>
    </location>
</feature>
<organism evidence="3 4">
    <name type="scientific">Penicillium steckii</name>
    <dbReference type="NCBI Taxonomy" id="303698"/>
    <lineage>
        <taxon>Eukaryota</taxon>
        <taxon>Fungi</taxon>
        <taxon>Dikarya</taxon>
        <taxon>Ascomycota</taxon>
        <taxon>Pezizomycotina</taxon>
        <taxon>Eurotiomycetes</taxon>
        <taxon>Eurotiomycetidae</taxon>
        <taxon>Eurotiales</taxon>
        <taxon>Aspergillaceae</taxon>
        <taxon>Penicillium</taxon>
    </lineage>
</organism>
<feature type="compositionally biased region" description="Polar residues" evidence="1">
    <location>
        <begin position="40"/>
        <end position="50"/>
    </location>
</feature>
<dbReference type="SUPFAM" id="SSF46934">
    <property type="entry name" value="UBA-like"/>
    <property type="match status" value="1"/>
</dbReference>
<dbReference type="InterPro" id="IPR003892">
    <property type="entry name" value="CUE"/>
</dbReference>
<evidence type="ECO:0000313" key="3">
    <source>
        <dbReference type="EMBL" id="OQE17350.1"/>
    </source>
</evidence>
<evidence type="ECO:0000313" key="4">
    <source>
        <dbReference type="Proteomes" id="UP000191285"/>
    </source>
</evidence>
<keyword evidence="4" id="KW-1185">Reference proteome</keyword>
<dbReference type="GO" id="GO:0031624">
    <property type="term" value="F:ubiquitin conjugating enzyme binding"/>
    <property type="evidence" value="ECO:0007669"/>
    <property type="project" value="TreeGrafter"/>
</dbReference>
<dbReference type="AlphaFoldDB" id="A0A1V6SUB9"/>
<dbReference type="FunFam" id="1.10.8.10:FF:000064">
    <property type="entry name" value="Similar to CUE domain-containing protein"/>
    <property type="match status" value="1"/>
</dbReference>
<dbReference type="CDD" id="cd14372">
    <property type="entry name" value="CUE_Cue5p_like"/>
    <property type="match status" value="1"/>
</dbReference>
<feature type="region of interest" description="Disordered" evidence="1">
    <location>
        <begin position="1"/>
        <end position="88"/>
    </location>
</feature>
<feature type="compositionally biased region" description="Low complexity" evidence="1">
    <location>
        <begin position="132"/>
        <end position="141"/>
    </location>
</feature>
<dbReference type="GO" id="GO:0006511">
    <property type="term" value="P:ubiquitin-dependent protein catabolic process"/>
    <property type="evidence" value="ECO:0007669"/>
    <property type="project" value="TreeGrafter"/>
</dbReference>
<name>A0A1V6SUB9_9EURO</name>
<dbReference type="Proteomes" id="UP000191285">
    <property type="component" value="Unassembled WGS sequence"/>
</dbReference>
<proteinExistence type="predicted"/>
<dbReference type="Gene3D" id="1.10.8.10">
    <property type="entry name" value="DNA helicase RuvA subunit, C-terminal domain"/>
    <property type="match status" value="1"/>
</dbReference>
<feature type="compositionally biased region" description="Basic and acidic residues" evidence="1">
    <location>
        <begin position="170"/>
        <end position="189"/>
    </location>
</feature>
<dbReference type="SMART" id="SM00546">
    <property type="entry name" value="CUE"/>
    <property type="match status" value="1"/>
</dbReference>
<feature type="compositionally biased region" description="Polar residues" evidence="1">
    <location>
        <begin position="377"/>
        <end position="386"/>
    </location>
</feature>
<dbReference type="InterPro" id="IPR009060">
    <property type="entry name" value="UBA-like_sf"/>
</dbReference>
<dbReference type="STRING" id="303698.A0A1V6SUB9"/>
<evidence type="ECO:0000256" key="1">
    <source>
        <dbReference type="SAM" id="MobiDB-lite"/>
    </source>
</evidence>
<dbReference type="GO" id="GO:0043130">
    <property type="term" value="F:ubiquitin binding"/>
    <property type="evidence" value="ECO:0007669"/>
    <property type="project" value="InterPro"/>
</dbReference>
<dbReference type="PANTHER" id="PTHR16461:SF5">
    <property type="entry name" value="TOLL-INTERACTING PROTEIN"/>
    <property type="match status" value="1"/>
</dbReference>
<feature type="compositionally biased region" description="Basic and acidic residues" evidence="1">
    <location>
        <begin position="367"/>
        <end position="376"/>
    </location>
</feature>
<feature type="compositionally biased region" description="Pro residues" evidence="1">
    <location>
        <begin position="122"/>
        <end position="131"/>
    </location>
</feature>
<feature type="compositionally biased region" description="Basic and acidic residues" evidence="1">
    <location>
        <begin position="387"/>
        <end position="396"/>
    </location>
</feature>
<dbReference type="PROSITE" id="PS51140">
    <property type="entry name" value="CUE"/>
    <property type="match status" value="1"/>
</dbReference>
<feature type="region of interest" description="Disordered" evidence="1">
    <location>
        <begin position="114"/>
        <end position="193"/>
    </location>
</feature>
<feature type="region of interest" description="Disordered" evidence="1">
    <location>
        <begin position="224"/>
        <end position="416"/>
    </location>
</feature>
<sequence>MSEEEKTSTPSKPSVAPNSPRAESPTTARPLDFDDEPQDTGATAANTAASPQNATETPPAAPPKPPRPLNAREQSENTLKEAFPSIDPSVIKAILNASNWNVERAFNALLGMTDPTAQEDMVPPPKPPRPSQQPTSTTQRQLESDEMYARQLAEHYNAGQRRAPAPGWENDPRYRRPRGSEDSEEREYNFFEDDLPVIRENLRKGFLETQTKVNSWMTNLKKRIDGEEVEEEPQSSQQYEQQHSSYGRPRRSGEMGRRSGDRERYDADPQVLGDDFSALELRDSEAPPPRPPRPNIKTGSSPSPDRRKVSFQEGPPTEIDNLYDASASSKRPPSTGGKPSKWQPLANVEPSPVAENDPFSLGDSDDEKEKEAKSKDQTTAAASVTTGDHEQIKTTTEEAMSGEMGSKDDKKEDVSK</sequence>
<accession>A0A1V6SUB9</accession>
<dbReference type="OrthoDB" id="9942608at2759"/>
<dbReference type="InterPro" id="IPR041807">
    <property type="entry name" value="Cue5/Don1_CUE"/>
</dbReference>
<feature type="compositionally biased region" description="Pro residues" evidence="1">
    <location>
        <begin position="59"/>
        <end position="68"/>
    </location>
</feature>
<dbReference type="EMBL" id="MLKD01000021">
    <property type="protein sequence ID" value="OQE17350.1"/>
    <property type="molecule type" value="Genomic_DNA"/>
</dbReference>
<dbReference type="Pfam" id="PF02845">
    <property type="entry name" value="CUE"/>
    <property type="match status" value="1"/>
</dbReference>
<feature type="compositionally biased region" description="Basic and acidic residues" evidence="1">
    <location>
        <begin position="405"/>
        <end position="416"/>
    </location>
</feature>
<feature type="domain" description="CUE" evidence="2">
    <location>
        <begin position="71"/>
        <end position="114"/>
    </location>
</feature>
<reference evidence="4" key="1">
    <citation type="journal article" date="2017" name="Nat. Microbiol.">
        <title>Global analysis of biosynthetic gene clusters reveals vast potential of secondary metabolite production in Penicillium species.</title>
        <authorList>
            <person name="Nielsen J.C."/>
            <person name="Grijseels S."/>
            <person name="Prigent S."/>
            <person name="Ji B."/>
            <person name="Dainat J."/>
            <person name="Nielsen K.F."/>
            <person name="Frisvad J.C."/>
            <person name="Workman M."/>
            <person name="Nielsen J."/>
        </authorList>
    </citation>
    <scope>NUCLEOTIDE SEQUENCE [LARGE SCALE GENOMIC DNA]</scope>
    <source>
        <strain evidence="4">IBT 24891</strain>
    </source>
</reference>
<comment type="caution">
    <text evidence="3">The sequence shown here is derived from an EMBL/GenBank/DDBJ whole genome shotgun (WGS) entry which is preliminary data.</text>
</comment>
<dbReference type="PANTHER" id="PTHR16461">
    <property type="entry name" value="TOLL-INTERACTING PROTEIN"/>
    <property type="match status" value="1"/>
</dbReference>
<gene>
    <name evidence="3" type="ORF">PENSTE_c021G08852</name>
</gene>